<gene>
    <name evidence="4" type="ORF">SAMN04488059_11915</name>
</gene>
<dbReference type="SUPFAM" id="SSF53590">
    <property type="entry name" value="Nucleoside hydrolase"/>
    <property type="match status" value="1"/>
</dbReference>
<dbReference type="PANTHER" id="PTHR12304">
    <property type="entry name" value="INOSINE-URIDINE PREFERRING NUCLEOSIDE HYDROLASE"/>
    <property type="match status" value="1"/>
</dbReference>
<name>A0A1I1PD27_9HYPH</name>
<dbReference type="Proteomes" id="UP000182258">
    <property type="component" value="Unassembled WGS sequence"/>
</dbReference>
<dbReference type="InterPro" id="IPR036452">
    <property type="entry name" value="Ribo_hydro-like"/>
</dbReference>
<protein>
    <submittedName>
        <fullName evidence="4">Inosine-uridine nucleoside N-ribohydrolase</fullName>
    </submittedName>
</protein>
<evidence type="ECO:0000313" key="4">
    <source>
        <dbReference type="EMBL" id="SFD05538.1"/>
    </source>
</evidence>
<accession>A0A1I1PD27</accession>
<sequence>MGEPGKLNSTQAGAGQLAQDCLENGLTRQTSKRQHGLPDRKTTMKLIFDTDPGIDDAMALLYLSKLPEIDLLGITTVVGNADIATTTRNALFLRQQFGISAPVIRGAGETLDGVSKPEPVIVHGVNGLGDIDIPAVSEDDLQPGTASQFIIDTLRANPGEVTIIAVGRMTNLALALRQDPAIAGFAKQVIIMGGAFGYAGRSGNITPAAEANIHGDPVAADEIFAANWKVVVVGLDVTHDIILTSDYFATLAAEAGANGELLAQMSDHYARFYLDIMGLAGVVGHDLLAVTYLLRPDWFETREGPIVVVTEGITVGQTIQMPSSRKGGHPSWAGRPAQLICIAVQADEVLQHYRQTLAN</sequence>
<dbReference type="Gene3D" id="3.90.245.10">
    <property type="entry name" value="Ribonucleoside hydrolase-like"/>
    <property type="match status" value="1"/>
</dbReference>
<reference evidence="4 5" key="1">
    <citation type="submission" date="2016-10" db="EMBL/GenBank/DDBJ databases">
        <authorList>
            <person name="de Groot N.N."/>
        </authorList>
    </citation>
    <scope>NUCLEOTIDE SEQUENCE [LARGE SCALE GENOMIC DNA]</scope>
    <source>
        <strain evidence="4 5">CGMCC 1.10210</strain>
    </source>
</reference>
<keyword evidence="2" id="KW-0326">Glycosidase</keyword>
<evidence type="ECO:0000313" key="5">
    <source>
        <dbReference type="Proteomes" id="UP000182258"/>
    </source>
</evidence>
<dbReference type="InterPro" id="IPR023186">
    <property type="entry name" value="IUNH"/>
</dbReference>
<dbReference type="EMBL" id="FOMB01000019">
    <property type="protein sequence ID" value="SFD05538.1"/>
    <property type="molecule type" value="Genomic_DNA"/>
</dbReference>
<feature type="domain" description="Inosine/uridine-preferring nucleoside hydrolase" evidence="3">
    <location>
        <begin position="46"/>
        <end position="349"/>
    </location>
</feature>
<keyword evidence="1 4" id="KW-0378">Hydrolase</keyword>
<dbReference type="PANTHER" id="PTHR12304:SF4">
    <property type="entry name" value="URIDINE NUCLEOSIDASE"/>
    <property type="match status" value="1"/>
</dbReference>
<proteinExistence type="predicted"/>
<evidence type="ECO:0000256" key="2">
    <source>
        <dbReference type="ARBA" id="ARBA00023295"/>
    </source>
</evidence>
<dbReference type="GO" id="GO:0005829">
    <property type="term" value="C:cytosol"/>
    <property type="evidence" value="ECO:0007669"/>
    <property type="project" value="TreeGrafter"/>
</dbReference>
<organism evidence="4 5">
    <name type="scientific">Devosia psychrophila</name>
    <dbReference type="NCBI Taxonomy" id="728005"/>
    <lineage>
        <taxon>Bacteria</taxon>
        <taxon>Pseudomonadati</taxon>
        <taxon>Pseudomonadota</taxon>
        <taxon>Alphaproteobacteria</taxon>
        <taxon>Hyphomicrobiales</taxon>
        <taxon>Devosiaceae</taxon>
        <taxon>Devosia</taxon>
    </lineage>
</organism>
<dbReference type="GO" id="GO:0008477">
    <property type="term" value="F:purine nucleosidase activity"/>
    <property type="evidence" value="ECO:0007669"/>
    <property type="project" value="TreeGrafter"/>
</dbReference>
<dbReference type="Pfam" id="PF01156">
    <property type="entry name" value="IU_nuc_hydro"/>
    <property type="match status" value="1"/>
</dbReference>
<dbReference type="AlphaFoldDB" id="A0A1I1PD27"/>
<dbReference type="InterPro" id="IPR001910">
    <property type="entry name" value="Inosine/uridine_hydrolase_dom"/>
</dbReference>
<dbReference type="STRING" id="728005.SAMN04488059_11915"/>
<evidence type="ECO:0000259" key="3">
    <source>
        <dbReference type="Pfam" id="PF01156"/>
    </source>
</evidence>
<dbReference type="CDD" id="cd02650">
    <property type="entry name" value="nuc_hydro_CaPnhB"/>
    <property type="match status" value="1"/>
</dbReference>
<evidence type="ECO:0000256" key="1">
    <source>
        <dbReference type="ARBA" id="ARBA00022801"/>
    </source>
</evidence>
<dbReference type="GO" id="GO:0006152">
    <property type="term" value="P:purine nucleoside catabolic process"/>
    <property type="evidence" value="ECO:0007669"/>
    <property type="project" value="TreeGrafter"/>
</dbReference>